<keyword evidence="7" id="KW-1185">Reference proteome</keyword>
<dbReference type="InterPro" id="IPR037925">
    <property type="entry name" value="FlgE/F/G-like"/>
</dbReference>
<evidence type="ECO:0000259" key="3">
    <source>
        <dbReference type="Pfam" id="PF00460"/>
    </source>
</evidence>
<evidence type="ECO:0000313" key="7">
    <source>
        <dbReference type="Proteomes" id="UP000280696"/>
    </source>
</evidence>
<feature type="domain" description="Flagellar basal-body/hook protein C-terminal" evidence="4">
    <location>
        <begin position="210"/>
        <end position="253"/>
    </location>
</feature>
<dbReference type="NCBIfam" id="TIGR03506">
    <property type="entry name" value="FlgEFG_subfam"/>
    <property type="match status" value="1"/>
</dbReference>
<sequence length="258" mass="28367">MVKGLYTAYTGMVNEQRRMDVLTNNLANADTTGFKKEGASSQSFDSVLTYKIKDFTEGDRLAKRLGRNHPGVKIGEGYTDFSQGPLKHTENTFDLALTDAGFFAVEFTSKSGETSVKYTRDGDFTLTQDGRLVTRDGDAVLDESGSPIKIDPLQKAEINTKGEIVQNGRVVAAIQVTDFENYDYLVRYGENYFEAAEGAGEKEPAAEVYSGYLESSNISVVTEMVNMITVSRAYESNQKVITTYDSTLDIAANQLGKI</sequence>
<name>A0A3A9AW50_9FIRM</name>
<feature type="domain" description="Flagellar basal body rod protein N-terminal" evidence="3">
    <location>
        <begin position="5"/>
        <end position="35"/>
    </location>
</feature>
<dbReference type="InterPro" id="IPR019776">
    <property type="entry name" value="Flagellar_basal_body_rod_CS"/>
</dbReference>
<dbReference type="EMBL" id="RAYQ01000008">
    <property type="protein sequence ID" value="RKI91783.1"/>
    <property type="molecule type" value="Genomic_DNA"/>
</dbReference>
<dbReference type="InterPro" id="IPR020013">
    <property type="entry name" value="Flagellar_FlgE/F/G"/>
</dbReference>
<dbReference type="NCBIfam" id="TIGR02490">
    <property type="entry name" value="flgF"/>
    <property type="match status" value="1"/>
</dbReference>
<comment type="caution">
    <text evidence="6">The sequence shown here is derived from an EMBL/GenBank/DDBJ whole genome shotgun (WGS) entry which is preliminary data.</text>
</comment>
<evidence type="ECO:0000259" key="5">
    <source>
        <dbReference type="Pfam" id="PF22692"/>
    </source>
</evidence>
<dbReference type="Proteomes" id="UP000280696">
    <property type="component" value="Unassembled WGS sequence"/>
</dbReference>
<evidence type="ECO:0000259" key="4">
    <source>
        <dbReference type="Pfam" id="PF06429"/>
    </source>
</evidence>
<evidence type="ECO:0000313" key="6">
    <source>
        <dbReference type="EMBL" id="RKI91783.1"/>
    </source>
</evidence>
<evidence type="ECO:0000256" key="1">
    <source>
        <dbReference type="ARBA" id="ARBA00009677"/>
    </source>
</evidence>
<keyword evidence="6" id="KW-0966">Cell projection</keyword>
<dbReference type="AlphaFoldDB" id="A0A3A9AW50"/>
<dbReference type="PROSITE" id="PS00588">
    <property type="entry name" value="FLAGELLA_BB_ROD"/>
    <property type="match status" value="1"/>
</dbReference>
<keyword evidence="2" id="KW-0975">Bacterial flagellum</keyword>
<dbReference type="InterPro" id="IPR010930">
    <property type="entry name" value="Flg_bb/hook_C_dom"/>
</dbReference>
<dbReference type="InterPro" id="IPR053967">
    <property type="entry name" value="LlgE_F_G-like_D1"/>
</dbReference>
<proteinExistence type="inferred from homology"/>
<keyword evidence="6" id="KW-0282">Flagellum</keyword>
<feature type="domain" description="Flagellar hook protein FlgE/F/G-like D1" evidence="5">
    <location>
        <begin position="100"/>
        <end position="164"/>
    </location>
</feature>
<dbReference type="GO" id="GO:0030694">
    <property type="term" value="C:bacterial-type flagellum basal body, rod"/>
    <property type="evidence" value="ECO:0007669"/>
    <property type="project" value="InterPro"/>
</dbReference>
<dbReference type="PANTHER" id="PTHR30435">
    <property type="entry name" value="FLAGELLAR PROTEIN"/>
    <property type="match status" value="1"/>
</dbReference>
<dbReference type="InterPro" id="IPR001444">
    <property type="entry name" value="Flag_bb_rod_N"/>
</dbReference>
<dbReference type="SUPFAM" id="SSF117143">
    <property type="entry name" value="Flagellar hook protein flgE"/>
    <property type="match status" value="1"/>
</dbReference>
<dbReference type="GO" id="GO:0071978">
    <property type="term" value="P:bacterial-type flagellum-dependent swarming motility"/>
    <property type="evidence" value="ECO:0007669"/>
    <property type="project" value="TreeGrafter"/>
</dbReference>
<dbReference type="PANTHER" id="PTHR30435:SF19">
    <property type="entry name" value="FLAGELLAR BASAL-BODY ROD PROTEIN FLGG"/>
    <property type="match status" value="1"/>
</dbReference>
<comment type="subcellular location">
    <subcellularLocation>
        <location evidence="2">Bacterial flagellum basal body</location>
    </subcellularLocation>
</comment>
<accession>A0A3A9AW50</accession>
<dbReference type="OrthoDB" id="9800375at2"/>
<dbReference type="Pfam" id="PF00460">
    <property type="entry name" value="Flg_bb_rod"/>
    <property type="match status" value="1"/>
</dbReference>
<dbReference type="RefSeq" id="WP_120469043.1">
    <property type="nucleotide sequence ID" value="NZ_RAYQ01000008.1"/>
</dbReference>
<evidence type="ECO:0000256" key="2">
    <source>
        <dbReference type="RuleBase" id="RU362116"/>
    </source>
</evidence>
<protein>
    <submittedName>
        <fullName evidence="6">Flagellar basal-body rod protein FlgF</fullName>
    </submittedName>
</protein>
<organism evidence="6 7">
    <name type="scientific">Parablautia intestinalis</name>
    <dbReference type="NCBI Taxonomy" id="2320100"/>
    <lineage>
        <taxon>Bacteria</taxon>
        <taxon>Bacillati</taxon>
        <taxon>Bacillota</taxon>
        <taxon>Clostridia</taxon>
        <taxon>Lachnospirales</taxon>
        <taxon>Lachnospiraceae</taxon>
        <taxon>Parablautia</taxon>
    </lineage>
</organism>
<gene>
    <name evidence="6" type="primary">flgF</name>
    <name evidence="6" type="ORF">D7V94_08655</name>
</gene>
<comment type="similarity">
    <text evidence="1 2">Belongs to the flagella basal body rod proteins family.</text>
</comment>
<dbReference type="Pfam" id="PF06429">
    <property type="entry name" value="Flg_bbr_C"/>
    <property type="match status" value="1"/>
</dbReference>
<reference evidence="6 7" key="1">
    <citation type="submission" date="2018-09" db="EMBL/GenBank/DDBJ databases">
        <title>Murine metabolic-syndrome-specific gut microbial biobank.</title>
        <authorList>
            <person name="Liu C."/>
        </authorList>
    </citation>
    <scope>NUCLEOTIDE SEQUENCE [LARGE SCALE GENOMIC DNA]</scope>
    <source>
        <strain evidence="6 7">0.1xD8-82</strain>
    </source>
</reference>
<dbReference type="InterPro" id="IPR012836">
    <property type="entry name" value="FlgF"/>
</dbReference>
<dbReference type="Pfam" id="PF22692">
    <property type="entry name" value="LlgE_F_G_D1"/>
    <property type="match status" value="1"/>
</dbReference>
<keyword evidence="6" id="KW-0969">Cilium</keyword>